<dbReference type="NCBIfam" id="NF003792">
    <property type="entry name" value="PRK05380.1"/>
    <property type="match status" value="1"/>
</dbReference>
<sequence>MATPVTPAAATPGAAAAAPQRQMKYIVVTGGVVSGLGKGITISSIGRLLKANGLRVTSIKIDPYLNTDAGTMSPFEHGETFVLDDGGETDLDLGNYERFLDLALTRDHNITTGKVYAKVIERERKGDYLGKTVQVVPHVTNEIQEWIEKVARVPTDGRPGAPDVCLVEVGGTVGDIESAVFLEALRQFQFQVKRENFCLVHVSLVPCLGVVGEQKTKPTQHGVKELRGLGLSPDVIVCRGESELEEATRKKLGIFCHVDPSRVLSVHDVPNIYHVPLMLEKQGMDEILRNRLELTRDCGMAAQREGRCDLAAWRAMAESIETFTEAVTIALVGKYTNLQDAYLSVYKALKHSSIECGRRLDLEYVDSEKLEPGAEGGEEAWEKVKNADGVVVPGGFGVRGVEGMIACAKFCREQKKPYLGVCLGMQVAVVEYARNKLGWAGAHSTEFDKECEKPTVIFMPEALGEKGEMGGTMRLGARDTIIHEDAWTKKGEASIASLVYRGAASVPERHRHRYEVNPDVVPELEKAGLRFVGKDDTNTRMEIVELPRTAHPFYFAAQFHPEFKSRPQNPSPPFFGFVLAAAKMFPAGLAKRKAAAAPGASKKMRK</sequence>
<dbReference type="AlphaFoldDB" id="A0A8J2SEQ9"/>
<keyword evidence="5 9" id="KW-0067">ATP-binding</keyword>
<organism evidence="12 13">
    <name type="scientific">Pelagomonas calceolata</name>
    <dbReference type="NCBI Taxonomy" id="35677"/>
    <lineage>
        <taxon>Eukaryota</taxon>
        <taxon>Sar</taxon>
        <taxon>Stramenopiles</taxon>
        <taxon>Ochrophyta</taxon>
        <taxon>Pelagophyceae</taxon>
        <taxon>Pelagomonadales</taxon>
        <taxon>Pelagomonadaceae</taxon>
        <taxon>Pelagomonas</taxon>
    </lineage>
</organism>
<dbReference type="GO" id="GO:0019856">
    <property type="term" value="P:pyrimidine nucleobase biosynthetic process"/>
    <property type="evidence" value="ECO:0007669"/>
    <property type="project" value="TreeGrafter"/>
</dbReference>
<dbReference type="GO" id="GO:0044210">
    <property type="term" value="P:'de novo' CTP biosynthetic process"/>
    <property type="evidence" value="ECO:0007669"/>
    <property type="project" value="UniProtKB-UniRule"/>
</dbReference>
<dbReference type="InterPro" id="IPR017456">
    <property type="entry name" value="CTP_synthase_N"/>
</dbReference>
<dbReference type="Gene3D" id="3.40.50.880">
    <property type="match status" value="1"/>
</dbReference>
<accession>A0A8J2SEQ9</accession>
<evidence type="ECO:0000256" key="1">
    <source>
        <dbReference type="ARBA" id="ARBA00005171"/>
    </source>
</evidence>
<dbReference type="Proteomes" id="UP000789595">
    <property type="component" value="Unassembled WGS sequence"/>
</dbReference>
<evidence type="ECO:0000256" key="3">
    <source>
        <dbReference type="ARBA" id="ARBA00022598"/>
    </source>
</evidence>
<dbReference type="InterPro" id="IPR033828">
    <property type="entry name" value="GATase1_CTP_Synthase"/>
</dbReference>
<feature type="domain" description="CTP synthase N-terminal" evidence="11">
    <location>
        <begin position="24"/>
        <end position="294"/>
    </location>
</feature>
<dbReference type="GO" id="GO:0003883">
    <property type="term" value="F:CTP synthase activity"/>
    <property type="evidence" value="ECO:0007669"/>
    <property type="project" value="UniProtKB-UniRule"/>
</dbReference>
<evidence type="ECO:0000256" key="5">
    <source>
        <dbReference type="ARBA" id="ARBA00022840"/>
    </source>
</evidence>
<dbReference type="PROSITE" id="PS51273">
    <property type="entry name" value="GATASE_TYPE_1"/>
    <property type="match status" value="1"/>
</dbReference>
<evidence type="ECO:0000256" key="7">
    <source>
        <dbReference type="ARBA" id="ARBA00022975"/>
    </source>
</evidence>
<reference evidence="12" key="1">
    <citation type="submission" date="2021-11" db="EMBL/GenBank/DDBJ databases">
        <authorList>
            <consortium name="Genoscope - CEA"/>
            <person name="William W."/>
        </authorList>
    </citation>
    <scope>NUCLEOTIDE SEQUENCE</scope>
</reference>
<dbReference type="FunFam" id="3.40.50.300:FF:000207">
    <property type="entry name" value="CTP synthase"/>
    <property type="match status" value="1"/>
</dbReference>
<dbReference type="PANTHER" id="PTHR11550">
    <property type="entry name" value="CTP SYNTHASE"/>
    <property type="match status" value="1"/>
</dbReference>
<evidence type="ECO:0000256" key="8">
    <source>
        <dbReference type="ARBA" id="ARBA00047781"/>
    </source>
</evidence>
<dbReference type="InterPro" id="IPR027417">
    <property type="entry name" value="P-loop_NTPase"/>
</dbReference>
<dbReference type="FunFam" id="3.40.50.880:FF:000002">
    <property type="entry name" value="CTP synthase"/>
    <property type="match status" value="1"/>
</dbReference>
<evidence type="ECO:0000313" key="12">
    <source>
        <dbReference type="EMBL" id="CAH0368448.1"/>
    </source>
</evidence>
<comment type="similarity">
    <text evidence="2 9">Belongs to the CTP synthase family.</text>
</comment>
<proteinExistence type="inferred from homology"/>
<keyword evidence="7 9" id="KW-0665">Pyrimidine biosynthesis</keyword>
<dbReference type="Gene3D" id="3.40.50.300">
    <property type="entry name" value="P-loop containing nucleotide triphosphate hydrolases"/>
    <property type="match status" value="1"/>
</dbReference>
<evidence type="ECO:0000256" key="2">
    <source>
        <dbReference type="ARBA" id="ARBA00007533"/>
    </source>
</evidence>
<comment type="pathway">
    <text evidence="1 9">Pyrimidine metabolism; CTP biosynthesis via de novo pathway; CTP from UDP: step 2/2.</text>
</comment>
<dbReference type="InterPro" id="IPR029062">
    <property type="entry name" value="Class_I_gatase-like"/>
</dbReference>
<comment type="caution">
    <text evidence="12">The sequence shown here is derived from an EMBL/GenBank/DDBJ whole genome shotgun (WGS) entry which is preliminary data.</text>
</comment>
<dbReference type="InterPro" id="IPR017926">
    <property type="entry name" value="GATASE"/>
</dbReference>
<dbReference type="GO" id="GO:0005524">
    <property type="term" value="F:ATP binding"/>
    <property type="evidence" value="ECO:0007669"/>
    <property type="project" value="UniProtKB-KW"/>
</dbReference>
<dbReference type="HAMAP" id="MF_01227">
    <property type="entry name" value="PyrG"/>
    <property type="match status" value="1"/>
</dbReference>
<evidence type="ECO:0000256" key="4">
    <source>
        <dbReference type="ARBA" id="ARBA00022741"/>
    </source>
</evidence>
<evidence type="ECO:0000256" key="6">
    <source>
        <dbReference type="ARBA" id="ARBA00022962"/>
    </source>
</evidence>
<dbReference type="Pfam" id="PF06418">
    <property type="entry name" value="CTP_synth_N"/>
    <property type="match status" value="1"/>
</dbReference>
<dbReference type="EMBL" id="CAKKNE010000002">
    <property type="protein sequence ID" value="CAH0368448.1"/>
    <property type="molecule type" value="Genomic_DNA"/>
</dbReference>
<dbReference type="CDD" id="cd03113">
    <property type="entry name" value="CTPS_N"/>
    <property type="match status" value="1"/>
</dbReference>
<comment type="catalytic activity">
    <reaction evidence="8 9">
        <text>UTP + L-glutamine + ATP + H2O = CTP + L-glutamate + ADP + phosphate + 2 H(+)</text>
        <dbReference type="Rhea" id="RHEA:26426"/>
        <dbReference type="ChEBI" id="CHEBI:15377"/>
        <dbReference type="ChEBI" id="CHEBI:15378"/>
        <dbReference type="ChEBI" id="CHEBI:29985"/>
        <dbReference type="ChEBI" id="CHEBI:30616"/>
        <dbReference type="ChEBI" id="CHEBI:37563"/>
        <dbReference type="ChEBI" id="CHEBI:43474"/>
        <dbReference type="ChEBI" id="CHEBI:46398"/>
        <dbReference type="ChEBI" id="CHEBI:58359"/>
        <dbReference type="ChEBI" id="CHEBI:456216"/>
        <dbReference type="EC" id="6.3.4.2"/>
    </reaction>
</comment>
<evidence type="ECO:0000313" key="13">
    <source>
        <dbReference type="Proteomes" id="UP000789595"/>
    </source>
</evidence>
<dbReference type="CDD" id="cd01746">
    <property type="entry name" value="GATase1_CTP_Synthase"/>
    <property type="match status" value="1"/>
</dbReference>
<keyword evidence="6 9" id="KW-0315">Glutamine amidotransferase</keyword>
<keyword evidence="3 9" id="KW-0436">Ligase</keyword>
<dbReference type="PANTHER" id="PTHR11550:SF0">
    <property type="entry name" value="CTP SYNTHASE-RELATED"/>
    <property type="match status" value="1"/>
</dbReference>
<dbReference type="OrthoDB" id="1739076at2759"/>
<feature type="domain" description="Glutamine amidotransferase" evidence="10">
    <location>
        <begin position="338"/>
        <end position="578"/>
    </location>
</feature>
<dbReference type="EC" id="6.3.4.2" evidence="9"/>
<evidence type="ECO:0000259" key="10">
    <source>
        <dbReference type="Pfam" id="PF00117"/>
    </source>
</evidence>
<comment type="function">
    <text evidence="9">Catalyzes the ATP-dependent amination of UTP to CTP with either L-glutamine or ammonia as the source of nitrogen.</text>
</comment>
<keyword evidence="4 9" id="KW-0547">Nucleotide-binding</keyword>
<keyword evidence="13" id="KW-1185">Reference proteome</keyword>
<dbReference type="UniPathway" id="UPA00159">
    <property type="reaction ID" value="UER00277"/>
</dbReference>
<dbReference type="NCBIfam" id="TIGR00337">
    <property type="entry name" value="PyrG"/>
    <property type="match status" value="1"/>
</dbReference>
<dbReference type="Pfam" id="PF00117">
    <property type="entry name" value="GATase"/>
    <property type="match status" value="1"/>
</dbReference>
<dbReference type="GO" id="GO:0042802">
    <property type="term" value="F:identical protein binding"/>
    <property type="evidence" value="ECO:0007669"/>
    <property type="project" value="TreeGrafter"/>
</dbReference>
<dbReference type="InterPro" id="IPR004468">
    <property type="entry name" value="CTP_synthase"/>
</dbReference>
<protein>
    <recommendedName>
        <fullName evidence="9">CTP synthase</fullName>
        <ecNumber evidence="9">6.3.4.2</ecNumber>
    </recommendedName>
    <alternativeName>
        <fullName evidence="9">UTP--ammonia ligase</fullName>
    </alternativeName>
</protein>
<evidence type="ECO:0000259" key="11">
    <source>
        <dbReference type="Pfam" id="PF06418"/>
    </source>
</evidence>
<evidence type="ECO:0000256" key="9">
    <source>
        <dbReference type="RuleBase" id="RU810713"/>
    </source>
</evidence>
<dbReference type="SUPFAM" id="SSF52317">
    <property type="entry name" value="Class I glutamine amidotransferase-like"/>
    <property type="match status" value="1"/>
</dbReference>
<name>A0A8J2SEQ9_9STRA</name>
<gene>
    <name evidence="12" type="ORF">PECAL_2P15140</name>
</gene>
<dbReference type="SUPFAM" id="SSF52540">
    <property type="entry name" value="P-loop containing nucleoside triphosphate hydrolases"/>
    <property type="match status" value="1"/>
</dbReference>